<accession>A0AAD9R905</accession>
<evidence type="ECO:0000313" key="2">
    <source>
        <dbReference type="Proteomes" id="UP001258017"/>
    </source>
</evidence>
<sequence>MSRDGTPAETRIMLCYVITRTSPNPDKEPIVNLTLQVIPTRETFSLDMGTVRPDWDWSGATARDTRGQLYSCLKPRVTSYDIGCVYEDESART</sequence>
<name>A0AAD9R905_9HYME</name>
<dbReference type="Proteomes" id="UP001258017">
    <property type="component" value="Unassembled WGS sequence"/>
</dbReference>
<comment type="caution">
    <text evidence="1">The sequence shown here is derived from an EMBL/GenBank/DDBJ whole genome shotgun (WGS) entry which is preliminary data.</text>
</comment>
<evidence type="ECO:0000313" key="1">
    <source>
        <dbReference type="EMBL" id="KAK2575407.1"/>
    </source>
</evidence>
<dbReference type="AlphaFoldDB" id="A0AAD9R905"/>
<organism evidence="1 2">
    <name type="scientific">Odynerus spinipes</name>
    <dbReference type="NCBI Taxonomy" id="1348599"/>
    <lineage>
        <taxon>Eukaryota</taxon>
        <taxon>Metazoa</taxon>
        <taxon>Ecdysozoa</taxon>
        <taxon>Arthropoda</taxon>
        <taxon>Hexapoda</taxon>
        <taxon>Insecta</taxon>
        <taxon>Pterygota</taxon>
        <taxon>Neoptera</taxon>
        <taxon>Endopterygota</taxon>
        <taxon>Hymenoptera</taxon>
        <taxon>Apocrita</taxon>
        <taxon>Aculeata</taxon>
        <taxon>Vespoidea</taxon>
        <taxon>Vespidae</taxon>
        <taxon>Eumeninae</taxon>
        <taxon>Odynerus</taxon>
    </lineage>
</organism>
<reference evidence="1" key="2">
    <citation type="journal article" date="2023" name="Commun. Biol.">
        <title>Intrasexual cuticular hydrocarbon dimorphism in a wasp sheds light on hydrocarbon biosynthesis genes in Hymenoptera.</title>
        <authorList>
            <person name="Moris V.C."/>
            <person name="Podsiadlowski L."/>
            <person name="Martin S."/>
            <person name="Oeyen J.P."/>
            <person name="Donath A."/>
            <person name="Petersen M."/>
            <person name="Wilbrandt J."/>
            <person name="Misof B."/>
            <person name="Liedtke D."/>
            <person name="Thamm M."/>
            <person name="Scheiner R."/>
            <person name="Schmitt T."/>
            <person name="Niehuis O."/>
        </authorList>
    </citation>
    <scope>NUCLEOTIDE SEQUENCE</scope>
    <source>
        <strain evidence="1">GBR_01_08_01A</strain>
    </source>
</reference>
<protein>
    <submittedName>
        <fullName evidence="1">Uncharacterized protein</fullName>
    </submittedName>
</protein>
<dbReference type="EMBL" id="JAIFRP010004416">
    <property type="protein sequence ID" value="KAK2575407.1"/>
    <property type="molecule type" value="Genomic_DNA"/>
</dbReference>
<gene>
    <name evidence="1" type="ORF">KPH14_008323</name>
</gene>
<proteinExistence type="predicted"/>
<keyword evidence="2" id="KW-1185">Reference proteome</keyword>
<reference evidence="1" key="1">
    <citation type="submission" date="2021-08" db="EMBL/GenBank/DDBJ databases">
        <authorList>
            <person name="Misof B."/>
            <person name="Oliver O."/>
            <person name="Podsiadlowski L."/>
            <person name="Donath A."/>
            <person name="Peters R."/>
            <person name="Mayer C."/>
            <person name="Rust J."/>
            <person name="Gunkel S."/>
            <person name="Lesny P."/>
            <person name="Martin S."/>
            <person name="Oeyen J.P."/>
            <person name="Petersen M."/>
            <person name="Panagiotis P."/>
            <person name="Wilbrandt J."/>
            <person name="Tanja T."/>
        </authorList>
    </citation>
    <scope>NUCLEOTIDE SEQUENCE</scope>
    <source>
        <strain evidence="1">GBR_01_08_01A</strain>
        <tissue evidence="1">Thorax + abdomen</tissue>
    </source>
</reference>